<evidence type="ECO:0000313" key="2">
    <source>
        <dbReference type="EMBL" id="KAG5654283.1"/>
    </source>
</evidence>
<name>A0A9P7KL35_9AGAR</name>
<organism evidence="2 3">
    <name type="scientific">Sphagnurus paluster</name>
    <dbReference type="NCBI Taxonomy" id="117069"/>
    <lineage>
        <taxon>Eukaryota</taxon>
        <taxon>Fungi</taxon>
        <taxon>Dikarya</taxon>
        <taxon>Basidiomycota</taxon>
        <taxon>Agaricomycotina</taxon>
        <taxon>Agaricomycetes</taxon>
        <taxon>Agaricomycetidae</taxon>
        <taxon>Agaricales</taxon>
        <taxon>Tricholomatineae</taxon>
        <taxon>Lyophyllaceae</taxon>
        <taxon>Sphagnurus</taxon>
    </lineage>
</organism>
<accession>A0A9P7KL35</accession>
<protein>
    <submittedName>
        <fullName evidence="2">Uncharacterized protein</fullName>
    </submittedName>
</protein>
<dbReference type="AlphaFoldDB" id="A0A9P7KL35"/>
<gene>
    <name evidence="2" type="ORF">H0H81_005132</name>
</gene>
<reference evidence="2" key="2">
    <citation type="submission" date="2021-10" db="EMBL/GenBank/DDBJ databases">
        <title>Phylogenomics reveals ancestral predisposition of the termite-cultivated fungus Termitomyces towards a domesticated lifestyle.</title>
        <authorList>
            <person name="Auxier B."/>
            <person name="Grum-Grzhimaylo A."/>
            <person name="Cardenas M.E."/>
            <person name="Lodge J.D."/>
            <person name="Laessoe T."/>
            <person name="Pedersen O."/>
            <person name="Smith M.E."/>
            <person name="Kuyper T.W."/>
            <person name="Franco-Molano E.A."/>
            <person name="Baroni T.J."/>
            <person name="Aanen D.K."/>
        </authorList>
    </citation>
    <scope>NUCLEOTIDE SEQUENCE</scope>
    <source>
        <strain evidence="2">D49</strain>
    </source>
</reference>
<feature type="region of interest" description="Disordered" evidence="1">
    <location>
        <begin position="126"/>
        <end position="200"/>
    </location>
</feature>
<sequence length="305" mass="33991">MATGRTLAKLSLKVKGTKGLHLFKFPASASQNWKFRRAVISILEVIEISSDEDDTLYKGAFKSSRNSIPQLMASNFEFEALKEKHSTSGPRSSVQVMTTPNLIPRLKISLFYDNAPKLIIDPEIIELSDSSPERGTPRKDPTKQMPTKQQQAESVSQSHSDSDKENLSDEGAILTLDEPKGARKPMRWPSTIGGSSGKSTSFVSEKRLQVLIDDSELSTNVHTTPTHRKLLATPSTPKSGTKPRAAPRTGKKSQLAAEQVRREEYAQQLFTELNHVVFKDGLPKDTKLNWSKRLLTTAGRARWHR</sequence>
<reference evidence="2" key="1">
    <citation type="submission" date="2021-02" db="EMBL/GenBank/DDBJ databases">
        <authorList>
            <person name="Nieuwenhuis M."/>
            <person name="Van De Peppel L.J.J."/>
        </authorList>
    </citation>
    <scope>NUCLEOTIDE SEQUENCE</scope>
    <source>
        <strain evidence="2">D49</strain>
    </source>
</reference>
<feature type="region of interest" description="Disordered" evidence="1">
    <location>
        <begin position="220"/>
        <end position="253"/>
    </location>
</feature>
<feature type="compositionally biased region" description="Low complexity" evidence="1">
    <location>
        <begin position="190"/>
        <end position="200"/>
    </location>
</feature>
<dbReference type="OrthoDB" id="20772at2759"/>
<evidence type="ECO:0000256" key="1">
    <source>
        <dbReference type="SAM" id="MobiDB-lite"/>
    </source>
</evidence>
<comment type="caution">
    <text evidence="2">The sequence shown here is derived from an EMBL/GenBank/DDBJ whole genome shotgun (WGS) entry which is preliminary data.</text>
</comment>
<proteinExistence type="predicted"/>
<evidence type="ECO:0000313" key="3">
    <source>
        <dbReference type="Proteomes" id="UP000717328"/>
    </source>
</evidence>
<dbReference type="EMBL" id="JABCKI010000013">
    <property type="protein sequence ID" value="KAG5654283.1"/>
    <property type="molecule type" value="Genomic_DNA"/>
</dbReference>
<feature type="compositionally biased region" description="Polar residues" evidence="1">
    <location>
        <begin position="144"/>
        <end position="159"/>
    </location>
</feature>
<feature type="compositionally biased region" description="Basic and acidic residues" evidence="1">
    <location>
        <begin position="131"/>
        <end position="142"/>
    </location>
</feature>
<dbReference type="Proteomes" id="UP000717328">
    <property type="component" value="Unassembled WGS sequence"/>
</dbReference>
<keyword evidence="3" id="KW-1185">Reference proteome</keyword>